<reference evidence="2" key="1">
    <citation type="submission" date="2023-08" db="EMBL/GenBank/DDBJ databases">
        <authorList>
            <person name="Alioto T."/>
            <person name="Alioto T."/>
            <person name="Gomez Garrido J."/>
        </authorList>
    </citation>
    <scope>NUCLEOTIDE SEQUENCE</scope>
</reference>
<dbReference type="Gene3D" id="3.40.525.10">
    <property type="entry name" value="CRAL-TRIO lipid binding domain"/>
    <property type="match status" value="1"/>
</dbReference>
<dbReference type="SUPFAM" id="SSF52087">
    <property type="entry name" value="CRAL/TRIO domain"/>
    <property type="match status" value="1"/>
</dbReference>
<dbReference type="InterPro" id="IPR011074">
    <property type="entry name" value="CRAL/TRIO_N_dom"/>
</dbReference>
<dbReference type="AlphaFoldDB" id="A0AA36APM0"/>
<organism evidence="2 3">
    <name type="scientific">Octopus vulgaris</name>
    <name type="common">Common octopus</name>
    <dbReference type="NCBI Taxonomy" id="6645"/>
    <lineage>
        <taxon>Eukaryota</taxon>
        <taxon>Metazoa</taxon>
        <taxon>Spiralia</taxon>
        <taxon>Lophotrochozoa</taxon>
        <taxon>Mollusca</taxon>
        <taxon>Cephalopoda</taxon>
        <taxon>Coleoidea</taxon>
        <taxon>Octopodiformes</taxon>
        <taxon>Octopoda</taxon>
        <taxon>Incirrata</taxon>
        <taxon>Octopodidae</taxon>
        <taxon>Octopus</taxon>
    </lineage>
</organism>
<dbReference type="InterPro" id="IPR001251">
    <property type="entry name" value="CRAL-TRIO_dom"/>
</dbReference>
<evidence type="ECO:0000313" key="3">
    <source>
        <dbReference type="Proteomes" id="UP001162480"/>
    </source>
</evidence>
<dbReference type="PANTHER" id="PTHR45824:SF29">
    <property type="entry name" value="GH16843P"/>
    <property type="match status" value="1"/>
</dbReference>
<sequence>MDMSGRVSDITVINWPIHTCDRIVMKGMKKRVDVKQSYIKVEMRTQQLVILKRRVKKRQEHLNCPKDLTLLLFTMCDKEKLIGELRSRLSSVGRLENEEDFFISTENLCRFLKARDWDIDIAEKALKATIEYRRTVKPLEVDCQWCHDIPGYHSIRQVGFDELGRPVIYSSFIQTTARKITVEDSIRHVTYLIENAKVTMRPGVTTWVFIIDCTGLRLPLCNPRLGYGVTQIMSNHYPERLGMVICLNHSPVFQGVWRAIKAFLHPNTVAKMLLIRSRSKVQQTFSKYFSPELTQWLLEEIRLNKQKPFPVSQKTFWNKPAKNGDHDPRGCASYVANFIEPYSEKSLILIPGFHKPHPTILDSIRGVLDSDKEASLDSSELESNSPLPADEEDTLLYSDDELSNVADITIDEEFQIPKDSIPIRS</sequence>
<feature type="domain" description="CRAL-TRIO" evidence="1">
    <location>
        <begin position="158"/>
        <end position="300"/>
    </location>
</feature>
<proteinExistence type="predicted"/>
<dbReference type="Pfam" id="PF00650">
    <property type="entry name" value="CRAL_TRIO"/>
    <property type="match status" value="1"/>
</dbReference>
<dbReference type="InterPro" id="IPR052578">
    <property type="entry name" value="PI_Transfer_CRAL-TRIO"/>
</dbReference>
<name>A0AA36APM0_OCTVU</name>
<dbReference type="PANTHER" id="PTHR45824">
    <property type="entry name" value="GH16843P"/>
    <property type="match status" value="1"/>
</dbReference>
<protein>
    <recommendedName>
        <fullName evidence="1">CRAL-TRIO domain-containing protein</fullName>
    </recommendedName>
</protein>
<dbReference type="SUPFAM" id="SSF46938">
    <property type="entry name" value="CRAL/TRIO N-terminal domain"/>
    <property type="match status" value="1"/>
</dbReference>
<dbReference type="GO" id="GO:0008526">
    <property type="term" value="F:phosphatidylinositol transfer activity"/>
    <property type="evidence" value="ECO:0007669"/>
    <property type="project" value="TreeGrafter"/>
</dbReference>
<dbReference type="InterPro" id="IPR036865">
    <property type="entry name" value="CRAL-TRIO_dom_sf"/>
</dbReference>
<dbReference type="PROSITE" id="PS50191">
    <property type="entry name" value="CRAL_TRIO"/>
    <property type="match status" value="1"/>
</dbReference>
<dbReference type="CDD" id="cd00170">
    <property type="entry name" value="SEC14"/>
    <property type="match status" value="1"/>
</dbReference>
<evidence type="ECO:0000313" key="2">
    <source>
        <dbReference type="EMBL" id="CAI9720015.1"/>
    </source>
</evidence>
<dbReference type="EMBL" id="OX597816">
    <property type="protein sequence ID" value="CAI9720015.1"/>
    <property type="molecule type" value="Genomic_DNA"/>
</dbReference>
<dbReference type="InterPro" id="IPR036273">
    <property type="entry name" value="CRAL/TRIO_N_dom_sf"/>
</dbReference>
<dbReference type="Proteomes" id="UP001162480">
    <property type="component" value="Chromosome 3"/>
</dbReference>
<accession>A0AA36APM0</accession>
<evidence type="ECO:0000259" key="1">
    <source>
        <dbReference type="PROSITE" id="PS50191"/>
    </source>
</evidence>
<dbReference type="SMART" id="SM01100">
    <property type="entry name" value="CRAL_TRIO_N"/>
    <property type="match status" value="1"/>
</dbReference>
<gene>
    <name evidence="2" type="ORF">OCTVUL_1B009978</name>
</gene>
<keyword evidence="3" id="KW-1185">Reference proteome</keyword>
<dbReference type="Pfam" id="PF03765">
    <property type="entry name" value="CRAL_TRIO_N"/>
    <property type="match status" value="1"/>
</dbReference>
<dbReference type="SMART" id="SM00516">
    <property type="entry name" value="SEC14"/>
    <property type="match status" value="1"/>
</dbReference>